<dbReference type="Gene3D" id="3.30.200.20">
    <property type="entry name" value="Phosphorylase Kinase, domain 1"/>
    <property type="match status" value="1"/>
</dbReference>
<evidence type="ECO:0000256" key="5">
    <source>
        <dbReference type="SAM" id="MobiDB-lite"/>
    </source>
</evidence>
<dbReference type="Gene3D" id="1.10.510.10">
    <property type="entry name" value="Transferase(Phosphotransferase) domain 1"/>
    <property type="match status" value="1"/>
</dbReference>
<proteinExistence type="predicted"/>
<sequence length="536" mass="55294">MAALRANDPTRLGGYDLVRRLGEGGQGAVFLGRDPATGGQVAIKLLHAELNENERARSRFLREFEVAMRVAPFCTAQVLDVDVDEGRPYIVSEYVPGPSLHQQVSREGPLTGGSLQRVAVGTITALVAIHQAGIVHRDFKPGNVLLGSAGARVIDFGIARALDATTNTAGMVGTPVYMAPEQVRGERAGPSIDVFAWGATIAFAATGRTPFGADNLPAVIHRVLNGEPDLGDLAGPLRGIVERCLIKDPAQRPEARDVLMSLLGHGSPAVTRHAPAPTRAPQHHAAPPPPLPAAAPEHERDGVMTGMLQAGHDLAAQRTPEPTLLPGSPPPPAPTPTPPAPGYPPPPGFSPAPGNAPAHGFTPPAGPPPGPAPAPGAARHVPVPHQITIDPFHAPRPKKRHGRTALWAVSATVLAALLTGLVLLAPQFERDAKGRQTNDQSPLPTATTSQSVEPSQSTETTTSATPTETESGGYSPTPEPTHTPTWRPTRTSEPTPTHTPTVEPTPTPTPTGTGDGGGGDGGGGGEGGGGGYGDGY</sequence>
<evidence type="ECO:0000256" key="3">
    <source>
        <dbReference type="ARBA" id="ARBA00022777"/>
    </source>
</evidence>
<keyword evidence="6" id="KW-1133">Transmembrane helix</keyword>
<feature type="region of interest" description="Disordered" evidence="5">
    <location>
        <begin position="433"/>
        <end position="536"/>
    </location>
</feature>
<keyword evidence="6" id="KW-0472">Membrane</keyword>
<dbReference type="Pfam" id="PF00069">
    <property type="entry name" value="Pkinase"/>
    <property type="match status" value="1"/>
</dbReference>
<evidence type="ECO:0000259" key="7">
    <source>
        <dbReference type="PROSITE" id="PS50011"/>
    </source>
</evidence>
<dbReference type="PANTHER" id="PTHR43289:SF34">
    <property type="entry name" value="SERINE_THREONINE-PROTEIN KINASE YBDM-RELATED"/>
    <property type="match status" value="1"/>
</dbReference>
<keyword evidence="3" id="KW-0418">Kinase</keyword>
<dbReference type="Proteomes" id="UP001501509">
    <property type="component" value="Unassembled WGS sequence"/>
</dbReference>
<feature type="transmembrane region" description="Helical" evidence="6">
    <location>
        <begin position="405"/>
        <end position="425"/>
    </location>
</feature>
<feature type="domain" description="Protein kinase" evidence="7">
    <location>
        <begin position="15"/>
        <end position="270"/>
    </location>
</feature>
<evidence type="ECO:0000256" key="6">
    <source>
        <dbReference type="SAM" id="Phobius"/>
    </source>
</evidence>
<dbReference type="RefSeq" id="WP_344542433.1">
    <property type="nucleotide sequence ID" value="NZ_BAAATD010000004.1"/>
</dbReference>
<feature type="region of interest" description="Disordered" evidence="5">
    <location>
        <begin position="319"/>
        <end position="380"/>
    </location>
</feature>
<feature type="compositionally biased region" description="Low complexity" evidence="5">
    <location>
        <begin position="268"/>
        <end position="285"/>
    </location>
</feature>
<dbReference type="InterPro" id="IPR000719">
    <property type="entry name" value="Prot_kinase_dom"/>
</dbReference>
<dbReference type="InterPro" id="IPR011009">
    <property type="entry name" value="Kinase-like_dom_sf"/>
</dbReference>
<evidence type="ECO:0000256" key="2">
    <source>
        <dbReference type="ARBA" id="ARBA00022741"/>
    </source>
</evidence>
<organism evidence="8 9">
    <name type="scientific">Actinomadura fulvescens</name>
    <dbReference type="NCBI Taxonomy" id="46160"/>
    <lineage>
        <taxon>Bacteria</taxon>
        <taxon>Bacillati</taxon>
        <taxon>Actinomycetota</taxon>
        <taxon>Actinomycetes</taxon>
        <taxon>Streptosporangiales</taxon>
        <taxon>Thermomonosporaceae</taxon>
        <taxon>Actinomadura</taxon>
    </lineage>
</organism>
<keyword evidence="2" id="KW-0547">Nucleotide-binding</keyword>
<dbReference type="PROSITE" id="PS00108">
    <property type="entry name" value="PROTEIN_KINASE_ST"/>
    <property type="match status" value="1"/>
</dbReference>
<evidence type="ECO:0000313" key="8">
    <source>
        <dbReference type="EMBL" id="GAA2600042.1"/>
    </source>
</evidence>
<evidence type="ECO:0000256" key="4">
    <source>
        <dbReference type="ARBA" id="ARBA00022840"/>
    </source>
</evidence>
<gene>
    <name evidence="8" type="ORF">GCM10010411_37170</name>
</gene>
<name>A0ABP6C351_9ACTN</name>
<feature type="compositionally biased region" description="Pro residues" evidence="5">
    <location>
        <begin position="327"/>
        <end position="350"/>
    </location>
</feature>
<reference evidence="9" key="1">
    <citation type="journal article" date="2019" name="Int. J. Syst. Evol. Microbiol.">
        <title>The Global Catalogue of Microorganisms (GCM) 10K type strain sequencing project: providing services to taxonomists for standard genome sequencing and annotation.</title>
        <authorList>
            <consortium name="The Broad Institute Genomics Platform"/>
            <consortium name="The Broad Institute Genome Sequencing Center for Infectious Disease"/>
            <person name="Wu L."/>
            <person name="Ma J."/>
        </authorList>
    </citation>
    <scope>NUCLEOTIDE SEQUENCE [LARGE SCALE GENOMIC DNA]</scope>
    <source>
        <strain evidence="9">JCM 6833</strain>
    </source>
</reference>
<dbReference type="CDD" id="cd14014">
    <property type="entry name" value="STKc_PknB_like"/>
    <property type="match status" value="1"/>
</dbReference>
<evidence type="ECO:0000256" key="1">
    <source>
        <dbReference type="ARBA" id="ARBA00022679"/>
    </source>
</evidence>
<keyword evidence="9" id="KW-1185">Reference proteome</keyword>
<feature type="compositionally biased region" description="Low complexity" evidence="5">
    <location>
        <begin position="447"/>
        <end position="471"/>
    </location>
</feature>
<feature type="compositionally biased region" description="Gly residues" evidence="5">
    <location>
        <begin position="513"/>
        <end position="536"/>
    </location>
</feature>
<keyword evidence="4" id="KW-0067">ATP-binding</keyword>
<dbReference type="EMBL" id="BAAATD010000004">
    <property type="protein sequence ID" value="GAA2600042.1"/>
    <property type="molecule type" value="Genomic_DNA"/>
</dbReference>
<accession>A0ABP6C351</accession>
<feature type="compositionally biased region" description="Pro residues" evidence="5">
    <location>
        <begin position="364"/>
        <end position="374"/>
    </location>
</feature>
<feature type="compositionally biased region" description="Low complexity" evidence="5">
    <location>
        <begin position="480"/>
        <end position="502"/>
    </location>
</feature>
<feature type="region of interest" description="Disordered" evidence="5">
    <location>
        <begin position="267"/>
        <end position="297"/>
    </location>
</feature>
<dbReference type="PROSITE" id="PS50011">
    <property type="entry name" value="PROTEIN_KINASE_DOM"/>
    <property type="match status" value="1"/>
</dbReference>
<keyword evidence="1" id="KW-0808">Transferase</keyword>
<evidence type="ECO:0000313" key="9">
    <source>
        <dbReference type="Proteomes" id="UP001501509"/>
    </source>
</evidence>
<dbReference type="InterPro" id="IPR008271">
    <property type="entry name" value="Ser/Thr_kinase_AS"/>
</dbReference>
<comment type="caution">
    <text evidence="8">The sequence shown here is derived from an EMBL/GenBank/DDBJ whole genome shotgun (WGS) entry which is preliminary data.</text>
</comment>
<protein>
    <recommendedName>
        <fullName evidence="7">Protein kinase domain-containing protein</fullName>
    </recommendedName>
</protein>
<feature type="compositionally biased region" description="Polar residues" evidence="5">
    <location>
        <begin position="437"/>
        <end position="446"/>
    </location>
</feature>
<dbReference type="PANTHER" id="PTHR43289">
    <property type="entry name" value="MITOGEN-ACTIVATED PROTEIN KINASE KINASE KINASE 20-RELATED"/>
    <property type="match status" value="1"/>
</dbReference>
<dbReference type="SUPFAM" id="SSF56112">
    <property type="entry name" value="Protein kinase-like (PK-like)"/>
    <property type="match status" value="1"/>
</dbReference>
<keyword evidence="6" id="KW-0812">Transmembrane</keyword>
<feature type="compositionally biased region" description="Low complexity" evidence="5">
    <location>
        <begin position="351"/>
        <end position="363"/>
    </location>
</feature>